<evidence type="ECO:0008006" key="3">
    <source>
        <dbReference type="Google" id="ProtNLM"/>
    </source>
</evidence>
<protein>
    <recommendedName>
        <fullName evidence="3">DUF1015 domain-containing protein</fullName>
    </recommendedName>
</protein>
<dbReference type="PANTHER" id="PTHR36454:SF1">
    <property type="entry name" value="DUF1015 DOMAIN-CONTAINING PROTEIN"/>
    <property type="match status" value="1"/>
</dbReference>
<dbReference type="PIRSF" id="PIRSF033563">
    <property type="entry name" value="UCP033563"/>
    <property type="match status" value="1"/>
</dbReference>
<reference evidence="1 2" key="1">
    <citation type="submission" date="2017-03" db="EMBL/GenBank/DDBJ databases">
        <title>Complete genome sequence of Candidatus 'Thiodictyon syntrophicum' sp. nov. strain Cad16T, a photolithoautotroph purple sulfur bacterium isolated from an alpine meromictic lake.</title>
        <authorList>
            <person name="Luedin S.M."/>
            <person name="Pothier J.F."/>
            <person name="Danza F."/>
            <person name="Storelli N."/>
            <person name="Wittwer M."/>
            <person name="Tonolla M."/>
        </authorList>
    </citation>
    <scope>NUCLEOTIDE SEQUENCE [LARGE SCALE GENOMIC DNA]</scope>
    <source>
        <strain evidence="1 2">Cad16T</strain>
        <plasmid evidence="2">Plasmid pts485</plasmid>
    </source>
</reference>
<proteinExistence type="predicted"/>
<evidence type="ECO:0000313" key="1">
    <source>
        <dbReference type="EMBL" id="AUB85547.1"/>
    </source>
</evidence>
<dbReference type="EMBL" id="CP020372">
    <property type="protein sequence ID" value="AUB85547.1"/>
    <property type="molecule type" value="Genomic_DNA"/>
</dbReference>
<dbReference type="Pfam" id="PF06245">
    <property type="entry name" value="DUF1015"/>
    <property type="match status" value="1"/>
</dbReference>
<keyword evidence="2" id="KW-1185">Reference proteome</keyword>
<dbReference type="OrthoDB" id="9781616at2"/>
<dbReference type="PANTHER" id="PTHR36454">
    <property type="entry name" value="LMO2823 PROTEIN"/>
    <property type="match status" value="1"/>
</dbReference>
<gene>
    <name evidence="1" type="ORF">THSYN_32045</name>
</gene>
<dbReference type="AlphaFoldDB" id="A0A2K8UJ47"/>
<geneLocation type="plasmid" evidence="2">
    <name>pts485</name>
</geneLocation>
<dbReference type="InterPro" id="IPR008323">
    <property type="entry name" value="UCP033563"/>
</dbReference>
<name>A0A2K8UJ47_9GAMM</name>
<organism evidence="1 2">
    <name type="scientific">Candidatus Thiodictyon syntrophicum</name>
    <dbReference type="NCBI Taxonomy" id="1166950"/>
    <lineage>
        <taxon>Bacteria</taxon>
        <taxon>Pseudomonadati</taxon>
        <taxon>Pseudomonadota</taxon>
        <taxon>Gammaproteobacteria</taxon>
        <taxon>Chromatiales</taxon>
        <taxon>Chromatiaceae</taxon>
        <taxon>Thiodictyon</taxon>
    </lineage>
</organism>
<accession>A0A2K8UJ47</accession>
<evidence type="ECO:0000313" key="2">
    <source>
        <dbReference type="Proteomes" id="UP000232638"/>
    </source>
</evidence>
<dbReference type="Proteomes" id="UP000232638">
    <property type="component" value="Plasmid pTs485"/>
</dbReference>
<keyword evidence="1" id="KW-0614">Plasmid</keyword>
<dbReference type="KEGG" id="tsy:THSYN_32045"/>
<sequence length="421" mass="45275">MPLIAPFAGLRPAPGRAAEVLAPPYDVLDRAEALGLAAERPWSFLHLSRPEIDLAPGVDPHSPAAYAQAADQFARMREAGLLVRDRQPCYYCYRLSRGDQIQTGLVVAASLAAYGAGRIRRHEVTLADKEDDRVRQIAALGAQTGPAYLIHNPSPAIDDTLAAVARTTPALDSTIADGTWDGVRHQIWVVSDQGAIERLTAGFEAQKRLYIADGHHRTAAAARIGAARQAANPDHPGAEANNRFLAVSFPADQPRVLAVNRLVRNLQGGDAATFLRRLGECGALVPSAAPVMPGRRGEFGLYLDRAWYRLTLNPDCTRSAELRLDPAARLDVRLLQDQVLAPLLGIADPRQDPRIGFVGGIRGLPGLMQQVDGGAWRLGFSLHPTALVDLLALAEAGAVMPPKCTWFEPKLADGVVSLVLD</sequence>